<feature type="compositionally biased region" description="Acidic residues" evidence="2">
    <location>
        <begin position="426"/>
        <end position="443"/>
    </location>
</feature>
<evidence type="ECO:0000259" key="4">
    <source>
        <dbReference type="Pfam" id="PF05118"/>
    </source>
</evidence>
<evidence type="ECO:0000313" key="5">
    <source>
        <dbReference type="EnsemblMetazoa" id="ADIR007785-PA"/>
    </source>
</evidence>
<feature type="compositionally biased region" description="Acidic residues" evidence="2">
    <location>
        <begin position="393"/>
        <end position="416"/>
    </location>
</feature>
<feature type="compositionally biased region" description="Basic and acidic residues" evidence="2">
    <location>
        <begin position="818"/>
        <end position="828"/>
    </location>
</feature>
<feature type="region of interest" description="Disordered" evidence="2">
    <location>
        <begin position="138"/>
        <end position="516"/>
    </location>
</feature>
<dbReference type="InterPro" id="IPR027443">
    <property type="entry name" value="IPNS-like_sf"/>
</dbReference>
<feature type="compositionally biased region" description="Acidic residues" evidence="2">
    <location>
        <begin position="451"/>
        <end position="460"/>
    </location>
</feature>
<dbReference type="GO" id="GO:0005783">
    <property type="term" value="C:endoplasmic reticulum"/>
    <property type="evidence" value="ECO:0007669"/>
    <property type="project" value="TreeGrafter"/>
</dbReference>
<feature type="compositionally biased region" description="Acidic residues" evidence="2">
    <location>
        <begin position="214"/>
        <end position="239"/>
    </location>
</feature>
<feature type="compositionally biased region" description="Acidic residues" evidence="2">
    <location>
        <begin position="375"/>
        <end position="385"/>
    </location>
</feature>
<evidence type="ECO:0000256" key="2">
    <source>
        <dbReference type="SAM" id="MobiDB-lite"/>
    </source>
</evidence>
<dbReference type="Pfam" id="PF05118">
    <property type="entry name" value="Asp_Arg_Hydrox"/>
    <property type="match status" value="1"/>
</dbReference>
<accession>A0A182NJG1</accession>
<dbReference type="EnsemblMetazoa" id="ADIR007785-RA">
    <property type="protein sequence ID" value="ADIR007785-PA"/>
    <property type="gene ID" value="ADIR007785"/>
</dbReference>
<feature type="compositionally biased region" description="Acidic residues" evidence="2">
    <location>
        <begin position="266"/>
        <end position="296"/>
    </location>
</feature>
<evidence type="ECO:0000256" key="3">
    <source>
        <dbReference type="SAM" id="Phobius"/>
    </source>
</evidence>
<dbReference type="InterPro" id="IPR039038">
    <property type="entry name" value="ASPH"/>
</dbReference>
<feature type="compositionally biased region" description="Basic and acidic residues" evidence="2">
    <location>
        <begin position="17"/>
        <end position="27"/>
    </location>
</feature>
<dbReference type="Gene3D" id="1.25.40.10">
    <property type="entry name" value="Tetratricopeptide repeat domain"/>
    <property type="match status" value="1"/>
</dbReference>
<keyword evidence="6" id="KW-1185">Reference proteome</keyword>
<feature type="region of interest" description="Disordered" evidence="2">
    <location>
        <begin position="578"/>
        <end position="619"/>
    </location>
</feature>
<dbReference type="Proteomes" id="UP000075884">
    <property type="component" value="Unassembled WGS sequence"/>
</dbReference>
<evidence type="ECO:0000313" key="6">
    <source>
        <dbReference type="Proteomes" id="UP000075884"/>
    </source>
</evidence>
<feature type="compositionally biased region" description="Polar residues" evidence="2">
    <location>
        <begin position="588"/>
        <end position="606"/>
    </location>
</feature>
<feature type="transmembrane region" description="Helical" evidence="3">
    <location>
        <begin position="66"/>
        <end position="84"/>
    </location>
</feature>
<dbReference type="SUPFAM" id="SSF51197">
    <property type="entry name" value="Clavaminate synthase-like"/>
    <property type="match status" value="1"/>
</dbReference>
<feature type="compositionally biased region" description="Basic and acidic residues" evidence="2">
    <location>
        <begin position="461"/>
        <end position="482"/>
    </location>
</feature>
<feature type="region of interest" description="Disordered" evidence="2">
    <location>
        <begin position="1"/>
        <end position="45"/>
    </location>
</feature>
<feature type="region of interest" description="Disordered" evidence="2">
    <location>
        <begin position="709"/>
        <end position="874"/>
    </location>
</feature>
<feature type="compositionally biased region" description="Acidic residues" evidence="2">
    <location>
        <begin position="709"/>
        <end position="718"/>
    </location>
</feature>
<organism evidence="5 6">
    <name type="scientific">Anopheles dirus</name>
    <dbReference type="NCBI Taxonomy" id="7168"/>
    <lineage>
        <taxon>Eukaryota</taxon>
        <taxon>Metazoa</taxon>
        <taxon>Ecdysozoa</taxon>
        <taxon>Arthropoda</taxon>
        <taxon>Hexapoda</taxon>
        <taxon>Insecta</taxon>
        <taxon>Pterygota</taxon>
        <taxon>Neoptera</taxon>
        <taxon>Endopterygota</taxon>
        <taxon>Diptera</taxon>
        <taxon>Nematocera</taxon>
        <taxon>Culicoidea</taxon>
        <taxon>Culicidae</taxon>
        <taxon>Anophelinae</taxon>
        <taxon>Anopheles</taxon>
    </lineage>
</organism>
<feature type="compositionally biased region" description="Acidic residues" evidence="2">
    <location>
        <begin position="153"/>
        <end position="184"/>
    </location>
</feature>
<keyword evidence="3" id="KW-1133">Transmembrane helix</keyword>
<name>A0A182NJG1_9DIPT</name>
<feature type="compositionally biased region" description="Basic and acidic residues" evidence="2">
    <location>
        <begin position="864"/>
        <end position="874"/>
    </location>
</feature>
<dbReference type="Gene3D" id="2.60.120.330">
    <property type="entry name" value="B-lactam Antibiotic, Isopenicillin N Synthase, Chain"/>
    <property type="match status" value="1"/>
</dbReference>
<keyword evidence="3" id="KW-0812">Transmembrane</keyword>
<dbReference type="VEuPathDB" id="VectorBase:ADIR007785"/>
<protein>
    <recommendedName>
        <fullName evidence="4">Aspartyl/asparaginy/proline hydroxylase domain-containing protein</fullName>
    </recommendedName>
</protein>
<feature type="compositionally biased region" description="Acidic residues" evidence="2">
    <location>
        <begin position="321"/>
        <end position="358"/>
    </location>
</feature>
<feature type="compositionally biased region" description="Acidic residues" evidence="2">
    <location>
        <begin position="805"/>
        <end position="817"/>
    </location>
</feature>
<feature type="compositionally biased region" description="Acidic residues" evidence="2">
    <location>
        <begin position="741"/>
        <end position="776"/>
    </location>
</feature>
<evidence type="ECO:0000256" key="1">
    <source>
        <dbReference type="ARBA" id="ARBA00007730"/>
    </source>
</evidence>
<proteinExistence type="inferred from homology"/>
<reference evidence="5" key="2">
    <citation type="submission" date="2020-05" db="UniProtKB">
        <authorList>
            <consortium name="EnsemblMetazoa"/>
        </authorList>
    </citation>
    <scope>IDENTIFICATION</scope>
    <source>
        <strain evidence="5">WRAIR2</strain>
    </source>
</reference>
<dbReference type="GO" id="GO:0062101">
    <property type="term" value="F:peptidyl-aspartic acid 3-dioxygenase activity"/>
    <property type="evidence" value="ECO:0007669"/>
    <property type="project" value="InterPro"/>
</dbReference>
<keyword evidence="3" id="KW-0472">Membrane</keyword>
<feature type="compositionally biased region" description="Low complexity" evidence="2">
    <location>
        <begin position="832"/>
        <end position="844"/>
    </location>
</feature>
<dbReference type="PANTHER" id="PTHR12366">
    <property type="entry name" value="ASPARTYL/ASPARAGINYL BETA-HYDROXYLASE"/>
    <property type="match status" value="1"/>
</dbReference>
<dbReference type="SUPFAM" id="SSF48452">
    <property type="entry name" value="TPR-like"/>
    <property type="match status" value="1"/>
</dbReference>
<dbReference type="PANTHER" id="PTHR12366:SF29">
    <property type="entry name" value="ASPARTYL BETA-HYDROXYLASE, ISOFORM L"/>
    <property type="match status" value="1"/>
</dbReference>
<dbReference type="InterPro" id="IPR007803">
    <property type="entry name" value="Asp/Arg/Pro-Hydrxlase"/>
</dbReference>
<feature type="domain" description="Aspartyl/asparaginy/proline hydroxylase" evidence="4">
    <location>
        <begin position="1127"/>
        <end position="1279"/>
    </location>
</feature>
<feature type="compositionally biased region" description="Basic and acidic residues" evidence="2">
    <location>
        <begin position="138"/>
        <end position="152"/>
    </location>
</feature>
<dbReference type="InterPro" id="IPR011990">
    <property type="entry name" value="TPR-like_helical_dom_sf"/>
</dbReference>
<feature type="compositionally biased region" description="Low complexity" evidence="2">
    <location>
        <begin position="201"/>
        <end position="213"/>
    </location>
</feature>
<comment type="similarity">
    <text evidence="1">Belongs to the aspartyl/asparaginyl beta-hydroxylase family.</text>
</comment>
<dbReference type="STRING" id="7168.A0A182NJG1"/>
<sequence length="1292" mass="144738">MSGDTQPKKRKDKKRKKDDEDTVKETTVHAPKQASAGAAQAAKEPGDIQMHVHSDHGTGGNWCAKVVFFILLAGLGALIGLIIMENQGVSNDDTPLSESRYSEFFNGWVDENRQDDHHHDEILAAINSLDDHDDEEVHHAVGDHDDDGHDDDHDGEDDHDDGAPYAEEDDHDDDEDVQDDDEDERPAQKLDDDEVEEIFTQQEAAAQQEAIVAADDDDDDDNDGQADGDDDDDDDDDGVADANDKTIVDDDDDVDDDKNKEPNSIQDDDDENDDDDKNDNEHNVEDDDDDDDDGDDVVTKTNVDDEDDDNGDIKENQQNVNDDDDDDEEGDEEDEKLASEIDNDDNEENDDDEDDEGVDSVGGNFGPAVSNSKADDDDDDDDNDVNEVAQETADVDDDQDDTPFDEEDDGDQDEIEEVTRGSQQATEDDDDDDDDNEVDDDDDKAAFSEFVDNDGGEEEYLEKVRSEQQRLAAAEEERRTATEPEEESSQELLSSNAEAIEGNAIIFDDNDDAERYSGDDYEYELEQLEEEEEAEEEPELEVDEREMNLIKQEQEIGAFVPITFEDFNSMYRVPADAAEATTLERSSEQPPIQSNETNERATTASKLQPKDSLLARKKPPKGAVNKLIYGLHKEPIVIPADSAADQHSEHVSAPKAAAKSVLTALLSEIPSPPIERDHEHVTLLPVVPASVAPTVHPSGKEKHVEFLLPDELEPEFELEPPSSPPAGVDNGSKENLFVPDASEEEADEYAEEYDEYGEEEEVVYEDELEEEEEDIESVLLNQYGSDEEEEPLTDDNIPPGGGGGGDDDEASSDVDDSDLMRRLEEKYGKLPASASASGATTAGTDPDGIEDDEATAAGWTKIPSRAEEADRSYQEELRRAEQQLDEKKAQEALAAFDRIILRKPNSIPALIGRARSLDALAEQRRSNAILTEAIVAYRSVIEQELAVDDATLRTIAERCLDRMRFQGQHAKAVEVHKVLIRRFDNEPAYRNQLAVSYLYLNRLPEAKAVLHETLNRWIDDGFALVHYGFILKTLDQNMELAAQYLQEGIETGHPGTQDGRFYFQLGDALQRLGRNDAALNVYRKGVQKKLFLSLYQRSLYNVDGLRSRPFWTAEQTTYATELELIRAQWTQVRDEGLKLLTAAGVFVNETENLRDRGDWKQLELFSRGTRIERNCARAPVTCRLVEQYFPAARSCKRGQVKFSVMHPGTHVWPHCGPTNCRIRAHLGLSVPQGTHIRVAEETRSWENGKWLIFDDSFEHEVWHNGTETRLVLIVDFWHPDLTESQRRSLSPI</sequence>
<reference evidence="6" key="1">
    <citation type="submission" date="2013-03" db="EMBL/GenBank/DDBJ databases">
        <title>The Genome Sequence of Anopheles dirus WRAIR2.</title>
        <authorList>
            <consortium name="The Broad Institute Genomics Platform"/>
            <person name="Neafsey D.E."/>
            <person name="Walton C."/>
            <person name="Walker B."/>
            <person name="Young S.K."/>
            <person name="Zeng Q."/>
            <person name="Gargeya S."/>
            <person name="Fitzgerald M."/>
            <person name="Haas B."/>
            <person name="Abouelleil A."/>
            <person name="Allen A.W."/>
            <person name="Alvarado L."/>
            <person name="Arachchi H.M."/>
            <person name="Berlin A.M."/>
            <person name="Chapman S.B."/>
            <person name="Gainer-Dewar J."/>
            <person name="Goldberg J."/>
            <person name="Griggs A."/>
            <person name="Gujja S."/>
            <person name="Hansen M."/>
            <person name="Howarth C."/>
            <person name="Imamovic A."/>
            <person name="Ireland A."/>
            <person name="Larimer J."/>
            <person name="McCowan C."/>
            <person name="Murphy C."/>
            <person name="Pearson M."/>
            <person name="Poon T.W."/>
            <person name="Priest M."/>
            <person name="Roberts A."/>
            <person name="Saif S."/>
            <person name="Shea T."/>
            <person name="Sisk P."/>
            <person name="Sykes S."/>
            <person name="Wortman J."/>
            <person name="Nusbaum C."/>
            <person name="Birren B."/>
        </authorList>
    </citation>
    <scope>NUCLEOTIDE SEQUENCE [LARGE SCALE GENOMIC DNA]</scope>
    <source>
        <strain evidence="6">WRAIR2</strain>
    </source>
</reference>
<feature type="compositionally biased region" description="Low complexity" evidence="2">
    <location>
        <begin position="28"/>
        <end position="43"/>
    </location>
</feature>